<reference evidence="1 2" key="1">
    <citation type="submission" date="2018-03" db="EMBL/GenBank/DDBJ databases">
        <authorList>
            <person name="Gulvik C.A."/>
        </authorList>
    </citation>
    <scope>NUCLEOTIDE SEQUENCE [LARGE SCALE GENOMIC DNA]</scope>
    <source>
        <strain evidence="1 2">JCM 31581</strain>
    </source>
</reference>
<comment type="caution">
    <text evidence="1">The sequence shown here is derived from an EMBL/GenBank/DDBJ whole genome shotgun (WGS) entry which is preliminary data.</text>
</comment>
<organism evidence="1 2">
    <name type="scientific">Vagococcus humatus</name>
    <dbReference type="NCBI Taxonomy" id="1889241"/>
    <lineage>
        <taxon>Bacteria</taxon>
        <taxon>Bacillati</taxon>
        <taxon>Bacillota</taxon>
        <taxon>Bacilli</taxon>
        <taxon>Lactobacillales</taxon>
        <taxon>Enterococcaceae</taxon>
        <taxon>Vagococcus</taxon>
    </lineage>
</organism>
<name>A0A429Z694_9ENTE</name>
<protein>
    <submittedName>
        <fullName evidence="1">Uncharacterized protein</fullName>
    </submittedName>
</protein>
<evidence type="ECO:0000313" key="1">
    <source>
        <dbReference type="EMBL" id="RST89213.1"/>
    </source>
</evidence>
<dbReference type="OrthoDB" id="2288493at2"/>
<accession>A0A429Z694</accession>
<sequence length="143" mass="16840">MSGSNNDPFQHYEGQSVIILDELRPNIIAYNELLKILDPHTFDVVVSSRYFNKPLTATTIIITTPYPPYLFFEKIKGLDKEIDKAFQLYRRLEKIIEVRKDILIEYEYDSSLDKFKQIDSETFKLNFTQEDTNSFCSLKELLN</sequence>
<proteinExistence type="predicted"/>
<dbReference type="EMBL" id="PXZH01000002">
    <property type="protein sequence ID" value="RST89213.1"/>
    <property type="molecule type" value="Genomic_DNA"/>
</dbReference>
<dbReference type="Proteomes" id="UP000277864">
    <property type="component" value="Unassembled WGS sequence"/>
</dbReference>
<gene>
    <name evidence="1" type="ORF">C7P63_05405</name>
</gene>
<dbReference type="RefSeq" id="WP_125943147.1">
    <property type="nucleotide sequence ID" value="NZ_PXZH01000002.1"/>
</dbReference>
<dbReference type="AlphaFoldDB" id="A0A429Z694"/>
<keyword evidence="2" id="KW-1185">Reference proteome</keyword>
<evidence type="ECO:0000313" key="2">
    <source>
        <dbReference type="Proteomes" id="UP000277864"/>
    </source>
</evidence>